<evidence type="ECO:0000313" key="3">
    <source>
        <dbReference type="EMBL" id="QDV84715.1"/>
    </source>
</evidence>
<keyword evidence="2" id="KW-0812">Transmembrane</keyword>
<feature type="region of interest" description="Disordered" evidence="1">
    <location>
        <begin position="88"/>
        <end position="109"/>
    </location>
</feature>
<evidence type="ECO:0008006" key="5">
    <source>
        <dbReference type="Google" id="ProtNLM"/>
    </source>
</evidence>
<sequence>MHAVCQSTRHKFCYGSPVIVLLVLLPMGRLQDRGVKHGTATFDRKFRKPAVRTYRDFMHALLLTFAATLGFALAGCDNKETVLEVETPDGEVEVQRDRETGDVDVEVVD</sequence>
<keyword evidence="4" id="KW-1185">Reference proteome</keyword>
<evidence type="ECO:0000313" key="4">
    <source>
        <dbReference type="Proteomes" id="UP000318081"/>
    </source>
</evidence>
<gene>
    <name evidence="3" type="ORF">TBK1r_36670</name>
</gene>
<protein>
    <recommendedName>
        <fullName evidence="5">Lipoprotein</fullName>
    </recommendedName>
</protein>
<evidence type="ECO:0000256" key="1">
    <source>
        <dbReference type="SAM" id="MobiDB-lite"/>
    </source>
</evidence>
<name>A0ABX5XUT6_9BACT</name>
<keyword evidence="2" id="KW-1133">Transmembrane helix</keyword>
<accession>A0ABX5XUT6</accession>
<proteinExistence type="predicted"/>
<dbReference type="EMBL" id="CP036432">
    <property type="protein sequence ID" value="QDV84715.1"/>
    <property type="molecule type" value="Genomic_DNA"/>
</dbReference>
<evidence type="ECO:0000256" key="2">
    <source>
        <dbReference type="SAM" id="Phobius"/>
    </source>
</evidence>
<reference evidence="3 4" key="1">
    <citation type="submission" date="2019-02" db="EMBL/GenBank/DDBJ databases">
        <title>Deep-cultivation of Planctomycetes and their phenomic and genomic characterization uncovers novel biology.</title>
        <authorList>
            <person name="Wiegand S."/>
            <person name="Jogler M."/>
            <person name="Boedeker C."/>
            <person name="Pinto D."/>
            <person name="Vollmers J."/>
            <person name="Rivas-Marin E."/>
            <person name="Kohn T."/>
            <person name="Peeters S.H."/>
            <person name="Heuer A."/>
            <person name="Rast P."/>
            <person name="Oberbeckmann S."/>
            <person name="Bunk B."/>
            <person name="Jeske O."/>
            <person name="Meyerdierks A."/>
            <person name="Storesund J.E."/>
            <person name="Kallscheuer N."/>
            <person name="Luecker S."/>
            <person name="Lage O.M."/>
            <person name="Pohl T."/>
            <person name="Merkel B.J."/>
            <person name="Hornburger P."/>
            <person name="Mueller R.-W."/>
            <person name="Bruemmer F."/>
            <person name="Labrenz M."/>
            <person name="Spormann A.M."/>
            <person name="Op den Camp H."/>
            <person name="Overmann J."/>
            <person name="Amann R."/>
            <person name="Jetten M.S.M."/>
            <person name="Mascher T."/>
            <person name="Medema M.H."/>
            <person name="Devos D.P."/>
            <person name="Kaster A.-K."/>
            <person name="Ovreas L."/>
            <person name="Rohde M."/>
            <person name="Galperin M.Y."/>
            <person name="Jogler C."/>
        </authorList>
    </citation>
    <scope>NUCLEOTIDE SEQUENCE [LARGE SCALE GENOMIC DNA]</scope>
    <source>
        <strain evidence="3 4">TBK1r</strain>
    </source>
</reference>
<dbReference type="Proteomes" id="UP000318081">
    <property type="component" value="Chromosome"/>
</dbReference>
<feature type="transmembrane region" description="Helical" evidence="2">
    <location>
        <begin position="12"/>
        <end position="30"/>
    </location>
</feature>
<keyword evidence="2" id="KW-0472">Membrane</keyword>
<organism evidence="3 4">
    <name type="scientific">Stieleria magnilauensis</name>
    <dbReference type="NCBI Taxonomy" id="2527963"/>
    <lineage>
        <taxon>Bacteria</taxon>
        <taxon>Pseudomonadati</taxon>
        <taxon>Planctomycetota</taxon>
        <taxon>Planctomycetia</taxon>
        <taxon>Pirellulales</taxon>
        <taxon>Pirellulaceae</taxon>
        <taxon>Stieleria</taxon>
    </lineage>
</organism>
<feature type="transmembrane region" description="Helical" evidence="2">
    <location>
        <begin position="57"/>
        <end position="76"/>
    </location>
</feature>